<keyword evidence="1" id="KW-0732">Signal</keyword>
<dbReference type="KEGG" id="vab:WPS_00780"/>
<sequence>MRTVLAAAAIAAVLLAPAAARASGAAAPPLTAADRAGLAELAGLAHELRYGYPGEAARVARVRQLWSGLRAAYRPYAQPAPVAGASHGDAYTDMDAAVGLLASSSAYGSPALEDAAIVLEQRARGLAARADDALAAQQRRAALPAITADDRDALAELTRTAHALQSGIPGDPAGPLYDAAWKAANARVDRVQQLWVRARTAYQAFARPTLFAGQPRFSDGLSEMDEAVSLLETSASYGPAAIADAALALESRARVLAQRAQ</sequence>
<evidence type="ECO:0000313" key="2">
    <source>
        <dbReference type="EMBL" id="BDE04802.1"/>
    </source>
</evidence>
<gene>
    <name evidence="2" type="ORF">WPS_00780</name>
</gene>
<keyword evidence="3" id="KW-1185">Reference proteome</keyword>
<proteinExistence type="predicted"/>
<accession>A0AAN1XRU0</accession>
<evidence type="ECO:0000313" key="3">
    <source>
        <dbReference type="Proteomes" id="UP001317532"/>
    </source>
</evidence>
<dbReference type="RefSeq" id="WP_317995889.1">
    <property type="nucleotide sequence ID" value="NZ_AP025523.1"/>
</dbReference>
<feature type="chain" id="PRO_5042994704" evidence="1">
    <location>
        <begin position="23"/>
        <end position="261"/>
    </location>
</feature>
<dbReference type="AlphaFoldDB" id="A0AAN1XRU0"/>
<evidence type="ECO:0000256" key="1">
    <source>
        <dbReference type="SAM" id="SignalP"/>
    </source>
</evidence>
<reference evidence="2 3" key="1">
    <citation type="journal article" date="2022" name="ISME Commun">
        <title>Vulcanimicrobium alpinus gen. nov. sp. nov., the first cultivated representative of the candidate phylum 'Eremiobacterota', is a metabolically versatile aerobic anoxygenic phototroph.</title>
        <authorList>
            <person name="Yabe S."/>
            <person name="Muto K."/>
            <person name="Abe K."/>
            <person name="Yokota A."/>
            <person name="Staudigel H."/>
            <person name="Tebo B.M."/>
        </authorList>
    </citation>
    <scope>NUCLEOTIDE SEQUENCE [LARGE SCALE GENOMIC DNA]</scope>
    <source>
        <strain evidence="2 3">WC8-2</strain>
    </source>
</reference>
<organism evidence="2 3">
    <name type="scientific">Vulcanimicrobium alpinum</name>
    <dbReference type="NCBI Taxonomy" id="3016050"/>
    <lineage>
        <taxon>Bacteria</taxon>
        <taxon>Bacillati</taxon>
        <taxon>Vulcanimicrobiota</taxon>
        <taxon>Vulcanimicrobiia</taxon>
        <taxon>Vulcanimicrobiales</taxon>
        <taxon>Vulcanimicrobiaceae</taxon>
        <taxon>Vulcanimicrobium</taxon>
    </lineage>
</organism>
<feature type="signal peptide" evidence="1">
    <location>
        <begin position="1"/>
        <end position="22"/>
    </location>
</feature>
<dbReference type="EMBL" id="AP025523">
    <property type="protein sequence ID" value="BDE04802.1"/>
    <property type="molecule type" value="Genomic_DNA"/>
</dbReference>
<protein>
    <submittedName>
        <fullName evidence="2">Uncharacterized protein</fullName>
    </submittedName>
</protein>
<dbReference type="Proteomes" id="UP001317532">
    <property type="component" value="Chromosome"/>
</dbReference>
<name>A0AAN1XRU0_UNVUL</name>